<dbReference type="GO" id="GO:0031514">
    <property type="term" value="C:motile cilium"/>
    <property type="evidence" value="ECO:0007669"/>
    <property type="project" value="TreeGrafter"/>
</dbReference>
<sequence>VPDGGNAIVVGRLGQYPNPLALVGGNCSIHGFDATGNDPFWTVTGDNVSSLALSDFSGDGSNELIVGSEDFDIRVFSNDEIIAEMTETDAVTALCPMHGTRFGYSLGNGTVGVYDKLSRWWRIKSKNQAISIYNYDLDGDGVPELITGWSNGKVDARNDRSGEDNFNSVVAGIVQGDYKMDGRNQLLCCSVDGEIRGYQSSSSESRFSLMDVNIEQETVRELSQRRHNLIMELRNYEENNRLGSGDTSYGYSEQANTQLQTGLAISMGSEEKNKPPHVEIALATTNDTLIRAVVIFAEGIFDGESHVYHPRESALSNNVRVPIYPPKDVPVDLHIKAAVGYKGSLHFHIFELTRQLPRFSMYALCTSSVDVPPGYVKFKINERVARGHVAIHSHDMDLAADIVQAMATYLNIEDLQVEAEFPKEFEELTTILERVQEYQNTRQRLTADMADNSGLIKAFVVRAEDARIIGDMQSMKKWYGELYAVNQDMISNYKIRVNNHHELLACLKQLESQKRWW</sequence>
<comment type="subcellular location">
    <subcellularLocation>
        <location evidence="1">Cell projection</location>
        <location evidence="1">Cilium</location>
    </subcellularLocation>
    <subcellularLocation>
        <location evidence="2">Cytoplasm</location>
        <location evidence="2">Cytoskeleton</location>
    </subcellularLocation>
</comment>
<evidence type="ECO:0000256" key="5">
    <source>
        <dbReference type="ARBA" id="ARBA00023212"/>
    </source>
</evidence>
<dbReference type="Pfam" id="PF14783">
    <property type="entry name" value="BBS2_Mid"/>
    <property type="match status" value="1"/>
</dbReference>
<protein>
    <submittedName>
        <fullName evidence="10">Bardet-Biedl syndrome 2-like protein</fullName>
    </submittedName>
</protein>
<dbReference type="SUPFAM" id="SSF50978">
    <property type="entry name" value="WD40 repeat-like"/>
    <property type="match status" value="1"/>
</dbReference>
<feature type="non-terminal residue" evidence="10">
    <location>
        <position position="1"/>
    </location>
</feature>
<evidence type="ECO:0000259" key="8">
    <source>
        <dbReference type="Pfam" id="PF14783"/>
    </source>
</evidence>
<evidence type="ECO:0000313" key="10">
    <source>
        <dbReference type="EMBL" id="KAB7494790.1"/>
    </source>
</evidence>
<dbReference type="InterPro" id="IPR036322">
    <property type="entry name" value="WD40_repeat_dom_sf"/>
</dbReference>
<evidence type="ECO:0000313" key="11">
    <source>
        <dbReference type="Proteomes" id="UP000326759"/>
    </source>
</evidence>
<dbReference type="Proteomes" id="UP000326759">
    <property type="component" value="Unassembled WGS sequence"/>
</dbReference>
<dbReference type="Pfam" id="PF14782">
    <property type="entry name" value="BBS2_GAE"/>
    <property type="match status" value="1"/>
</dbReference>
<dbReference type="PANTHER" id="PTHR32465:SF0">
    <property type="entry name" value="BARDET-BIEDL SYNDROME 2 PROTEIN"/>
    <property type="match status" value="1"/>
</dbReference>
<proteinExistence type="predicted"/>
<keyword evidence="3" id="KW-0963">Cytoplasm</keyword>
<dbReference type="OrthoDB" id="2120021at2759"/>
<keyword evidence="6" id="KW-0966">Cell projection</keyword>
<evidence type="ECO:0000256" key="6">
    <source>
        <dbReference type="ARBA" id="ARBA00023273"/>
    </source>
</evidence>
<evidence type="ECO:0000256" key="4">
    <source>
        <dbReference type="ARBA" id="ARBA00023069"/>
    </source>
</evidence>
<organism evidence="10 11">
    <name type="scientific">Armadillidium nasatum</name>
    <dbReference type="NCBI Taxonomy" id="96803"/>
    <lineage>
        <taxon>Eukaryota</taxon>
        <taxon>Metazoa</taxon>
        <taxon>Ecdysozoa</taxon>
        <taxon>Arthropoda</taxon>
        <taxon>Crustacea</taxon>
        <taxon>Multicrustacea</taxon>
        <taxon>Malacostraca</taxon>
        <taxon>Eumalacostraca</taxon>
        <taxon>Peracarida</taxon>
        <taxon>Isopoda</taxon>
        <taxon>Oniscidea</taxon>
        <taxon>Crinocheta</taxon>
        <taxon>Armadillidiidae</taxon>
        <taxon>Armadillidium</taxon>
    </lineage>
</organism>
<dbReference type="GO" id="GO:0034464">
    <property type="term" value="C:BBSome"/>
    <property type="evidence" value="ECO:0007669"/>
    <property type="project" value="InterPro"/>
</dbReference>
<dbReference type="GO" id="GO:0043005">
    <property type="term" value="C:neuron projection"/>
    <property type="evidence" value="ECO:0007669"/>
    <property type="project" value="TreeGrafter"/>
</dbReference>
<dbReference type="GO" id="GO:1905515">
    <property type="term" value="P:non-motile cilium assembly"/>
    <property type="evidence" value="ECO:0007669"/>
    <property type="project" value="InterPro"/>
</dbReference>
<dbReference type="InterPro" id="IPR029429">
    <property type="entry name" value="BBS2_Mid"/>
</dbReference>
<dbReference type="InterPro" id="IPR016616">
    <property type="entry name" value="Bardet-Biedl_syndrome_2_prot"/>
</dbReference>
<dbReference type="InterPro" id="IPR055380">
    <property type="entry name" value="BBS2_hp_dom"/>
</dbReference>
<feature type="domain" description="BBS2 hairpin" evidence="9">
    <location>
        <begin position="422"/>
        <end position="511"/>
    </location>
</feature>
<dbReference type="Pfam" id="PF23353">
    <property type="entry name" value="BBS2_hp"/>
    <property type="match status" value="1"/>
</dbReference>
<gene>
    <name evidence="10" type="primary">Bbs2</name>
    <name evidence="10" type="ORF">Anas_05335</name>
</gene>
<accession>A0A5N5SM68</accession>
<reference evidence="10 11" key="1">
    <citation type="journal article" date="2019" name="PLoS Biol.">
        <title>Sex chromosomes control vertical transmission of feminizing Wolbachia symbionts in an isopod.</title>
        <authorList>
            <person name="Becking T."/>
            <person name="Chebbi M.A."/>
            <person name="Giraud I."/>
            <person name="Moumen B."/>
            <person name="Laverre T."/>
            <person name="Caubet Y."/>
            <person name="Peccoud J."/>
            <person name="Gilbert C."/>
            <person name="Cordaux R."/>
        </authorList>
    </citation>
    <scope>NUCLEOTIDE SEQUENCE [LARGE SCALE GENOMIC DNA]</scope>
    <source>
        <strain evidence="10">ANa2</strain>
        <tissue evidence="10">Whole body excluding digestive tract and cuticle</tissue>
    </source>
</reference>
<keyword evidence="11" id="KW-1185">Reference proteome</keyword>
<dbReference type="GO" id="GO:0036064">
    <property type="term" value="C:ciliary basal body"/>
    <property type="evidence" value="ECO:0007669"/>
    <property type="project" value="TreeGrafter"/>
</dbReference>
<keyword evidence="4" id="KW-0969">Cilium</keyword>
<feature type="domain" description="BBS2 GAE" evidence="7">
    <location>
        <begin position="274"/>
        <end position="359"/>
    </location>
</feature>
<evidence type="ECO:0000256" key="2">
    <source>
        <dbReference type="ARBA" id="ARBA00004245"/>
    </source>
</evidence>
<dbReference type="EMBL" id="SEYY01023557">
    <property type="protein sequence ID" value="KAB7494790.1"/>
    <property type="molecule type" value="Genomic_DNA"/>
</dbReference>
<name>A0A5N5SM68_9CRUS</name>
<dbReference type="InterPro" id="IPR029333">
    <property type="entry name" value="BBS2_GAE_dom"/>
</dbReference>
<keyword evidence="5" id="KW-0206">Cytoskeleton</keyword>
<evidence type="ECO:0000256" key="1">
    <source>
        <dbReference type="ARBA" id="ARBA00004138"/>
    </source>
</evidence>
<feature type="domain" description="Ciliary BBSome complex subunit 2 middle region" evidence="8">
    <location>
        <begin position="50"/>
        <end position="157"/>
    </location>
</feature>
<evidence type="ECO:0000259" key="7">
    <source>
        <dbReference type="Pfam" id="PF14782"/>
    </source>
</evidence>
<evidence type="ECO:0000256" key="3">
    <source>
        <dbReference type="ARBA" id="ARBA00022490"/>
    </source>
</evidence>
<evidence type="ECO:0000259" key="9">
    <source>
        <dbReference type="Pfam" id="PF23353"/>
    </source>
</evidence>
<comment type="caution">
    <text evidence="10">The sequence shown here is derived from an EMBL/GenBank/DDBJ whole genome shotgun (WGS) entry which is preliminary data.</text>
</comment>
<dbReference type="InterPro" id="IPR015943">
    <property type="entry name" value="WD40/YVTN_repeat-like_dom_sf"/>
</dbReference>
<dbReference type="Gene3D" id="2.130.10.10">
    <property type="entry name" value="YVTN repeat-like/Quinoprotein amine dehydrogenase"/>
    <property type="match status" value="1"/>
</dbReference>
<dbReference type="GO" id="GO:0016020">
    <property type="term" value="C:membrane"/>
    <property type="evidence" value="ECO:0007669"/>
    <property type="project" value="TreeGrafter"/>
</dbReference>
<dbReference type="AlphaFoldDB" id="A0A5N5SM68"/>
<dbReference type="PANTHER" id="PTHR32465">
    <property type="entry name" value="BARDET-BIEDL SYNDROME 2 PROTEIN"/>
    <property type="match status" value="1"/>
</dbReference>